<dbReference type="OrthoDB" id="8949317at2759"/>
<dbReference type="Gene3D" id="1.10.287.210">
    <property type="match status" value="1"/>
</dbReference>
<protein>
    <submittedName>
        <fullName evidence="4">Syncytin-2-like</fullName>
    </submittedName>
</protein>
<gene>
    <name evidence="4" type="primary">LOC121395451</name>
</gene>
<accession>A0A8J1L7L5</accession>
<dbReference type="InterPro" id="IPR018154">
    <property type="entry name" value="TLV/ENV_coat_polyprotein"/>
</dbReference>
<dbReference type="KEGG" id="xla:121395451"/>
<keyword evidence="2" id="KW-1133">Transmembrane helix</keyword>
<evidence type="ECO:0000256" key="1">
    <source>
        <dbReference type="ARBA" id="ARBA00023157"/>
    </source>
</evidence>
<dbReference type="SUPFAM" id="SSF58069">
    <property type="entry name" value="Virus ectodomain"/>
    <property type="match status" value="1"/>
</dbReference>
<keyword evidence="1" id="KW-1015">Disulfide bond</keyword>
<evidence type="ECO:0000313" key="4">
    <source>
        <dbReference type="RefSeq" id="XP_041424939.1"/>
    </source>
</evidence>
<dbReference type="PANTHER" id="PTHR10424">
    <property type="entry name" value="VIRAL ENVELOPE PROTEIN"/>
    <property type="match status" value="1"/>
</dbReference>
<dbReference type="PANTHER" id="PTHR10424:SF73">
    <property type="entry name" value="ENDOGENOUS RETROVIRUS GROUP FC1 ENV POLYPROTEIN-RELATED"/>
    <property type="match status" value="1"/>
</dbReference>
<dbReference type="Proteomes" id="UP000186698">
    <property type="component" value="Chromosome 7L"/>
</dbReference>
<sequence length="406" mass="45632">MIRCIVSIYTCCLMYFGYCYEESHQNLLFKMHLQLTKTANRSNCWVCSKPPPSQSIPAMAAVHALYDIRVGMRKFSPSGRSVERHLSIEFNQTFLDGNVTYGLDVSPEACTRLSRPVWVSGQLGQSGICFNISSGFGAKSLGRTECPSGITIQLLRNARNRNPNDLCVSLTGPFYFLCGQAAYRVVPPNTRGSCSLVRLVPASYIADGHKDLMVQRRVSVGRRTRRELFSAGDRAWAWFPAWTGWGIELMKRLNNFSIIMDEMFNETVEAMREISSEQRQLKTLMLQEKMALDYLLASKGGFCEFIGEDCCTWVEDTGDKVQAHLDKVKALQGQARAIAEEGWNPFKGLGGFGDMLFSIGSWLKEVGVYVLMLLCFLFLLYVTARMTCCLVNQVAKSRAEDHVMIP</sequence>
<keyword evidence="3" id="KW-1185">Reference proteome</keyword>
<dbReference type="RefSeq" id="XP_041424939.1">
    <property type="nucleotide sequence ID" value="XM_041569005.1"/>
</dbReference>
<dbReference type="Pfam" id="PF00429">
    <property type="entry name" value="TLV_coat"/>
    <property type="match status" value="1"/>
</dbReference>
<proteinExistence type="predicted"/>
<keyword evidence="2" id="KW-0812">Transmembrane</keyword>
<reference evidence="4" key="1">
    <citation type="submission" date="2025-08" db="UniProtKB">
        <authorList>
            <consortium name="RefSeq"/>
        </authorList>
    </citation>
    <scope>IDENTIFICATION</scope>
    <source>
        <strain evidence="4">J_2021</strain>
        <tissue evidence="4">Erythrocytes</tissue>
    </source>
</reference>
<organism evidence="3 4">
    <name type="scientific">Xenopus laevis</name>
    <name type="common">African clawed frog</name>
    <dbReference type="NCBI Taxonomy" id="8355"/>
    <lineage>
        <taxon>Eukaryota</taxon>
        <taxon>Metazoa</taxon>
        <taxon>Chordata</taxon>
        <taxon>Craniata</taxon>
        <taxon>Vertebrata</taxon>
        <taxon>Euteleostomi</taxon>
        <taxon>Amphibia</taxon>
        <taxon>Batrachia</taxon>
        <taxon>Anura</taxon>
        <taxon>Pipoidea</taxon>
        <taxon>Pipidae</taxon>
        <taxon>Xenopodinae</taxon>
        <taxon>Xenopus</taxon>
        <taxon>Xenopus</taxon>
    </lineage>
</organism>
<dbReference type="AlphaFoldDB" id="A0A8J1L7L5"/>
<evidence type="ECO:0000256" key="2">
    <source>
        <dbReference type="SAM" id="Phobius"/>
    </source>
</evidence>
<keyword evidence="2" id="KW-0472">Membrane</keyword>
<dbReference type="GeneID" id="121395451"/>
<evidence type="ECO:0000313" key="3">
    <source>
        <dbReference type="Proteomes" id="UP000186698"/>
    </source>
</evidence>
<feature type="transmembrane region" description="Helical" evidence="2">
    <location>
        <begin position="366"/>
        <end position="384"/>
    </location>
</feature>
<name>A0A8J1L7L5_XENLA</name>